<keyword evidence="7" id="KW-0862">Zinc</keyword>
<dbReference type="PANTHER" id="PTHR43311">
    <property type="entry name" value="GLUTAMATE--TRNA LIGASE"/>
    <property type="match status" value="1"/>
</dbReference>
<sequence>MTEVRVRYAPSPTGHLHIGNARTALFNYLFAKHHGGKFIVRIEDTDVKRNIAGGEEDQFKYLKWLGMDWDESVDVGGNYGPYRQTERLDIYKTYWQDLLDRGLAYRCYCTEEELEKEREEQTARGETPRYSGKCRHLSAEQIAAYEAEGRACSIRFRVPEGRTYTFDDLVKGPITFESDVSGDFVILKKDGIPTYNFAVALDDHLMEITHVLRGEDHVSNTPRQLMIYEAFGWEPPRFGHMTLIVGDNHKKLSKRDESVIQFMEQYDKLGYLPEAMFNFIALLGWSPEGEQEIFSKEELISIFDENRLSRSPAVFDKQKLAHLNNYYIKNADPERIAAMAIPHLQEASRLPADLTAEQEAWAKKLVALYQEQMVAASDIVPLSEMFFRTEVTIDDEEAAAVMTESQVPTVLSAFLAKIEAMDEFTVENIGASIKAVQKETGVKGKGLFMPIRVALTGQMHGRDLNQTIYLLGQERVKELLQSRI</sequence>
<dbReference type="InterPro" id="IPR000924">
    <property type="entry name" value="Glu/Gln-tRNA-synth"/>
</dbReference>
<feature type="domain" description="Aminoacyl-tRNA synthetase class I anticodon-binding" evidence="9">
    <location>
        <begin position="336"/>
        <end position="478"/>
    </location>
</feature>
<dbReference type="PANTHER" id="PTHR43311:SF2">
    <property type="entry name" value="GLUTAMATE--TRNA LIGASE, MITOCHONDRIAL-RELATED"/>
    <property type="match status" value="1"/>
</dbReference>
<dbReference type="InterPro" id="IPR045462">
    <property type="entry name" value="aa-tRNA-synth_I_cd-bd"/>
</dbReference>
<dbReference type="InterPro" id="IPR008925">
    <property type="entry name" value="aa_tRNA-synth_I_cd-bd_sf"/>
</dbReference>
<dbReference type="EMBL" id="BAAACX010000003">
    <property type="protein sequence ID" value="GAA0374897.1"/>
    <property type="molecule type" value="Genomic_DNA"/>
</dbReference>
<dbReference type="Gene3D" id="1.10.10.350">
    <property type="match status" value="1"/>
</dbReference>
<dbReference type="CDD" id="cd00808">
    <property type="entry name" value="GluRS_core"/>
    <property type="match status" value="1"/>
</dbReference>
<feature type="binding site" evidence="7">
    <location>
        <position position="107"/>
    </location>
    <ligand>
        <name>Zn(2+)</name>
        <dbReference type="ChEBI" id="CHEBI:29105"/>
    </ligand>
</feature>
<evidence type="ECO:0000259" key="9">
    <source>
        <dbReference type="Pfam" id="PF19269"/>
    </source>
</evidence>
<evidence type="ECO:0000256" key="6">
    <source>
        <dbReference type="ARBA" id="ARBA00023146"/>
    </source>
</evidence>
<reference evidence="11" key="1">
    <citation type="journal article" date="2019" name="Int. J. Syst. Evol. Microbiol.">
        <title>The Global Catalogue of Microorganisms (GCM) 10K type strain sequencing project: providing services to taxonomists for standard genome sequencing and annotation.</title>
        <authorList>
            <consortium name="The Broad Institute Genomics Platform"/>
            <consortium name="The Broad Institute Genome Sequencing Center for Infectious Disease"/>
            <person name="Wu L."/>
            <person name="Ma J."/>
        </authorList>
    </citation>
    <scope>NUCLEOTIDE SEQUENCE [LARGE SCALE GENOMIC DNA]</scope>
    <source>
        <strain evidence="11">JCM 12774</strain>
    </source>
</reference>
<evidence type="ECO:0000256" key="4">
    <source>
        <dbReference type="ARBA" id="ARBA00022840"/>
    </source>
</evidence>
<dbReference type="InterPro" id="IPR001412">
    <property type="entry name" value="aa-tRNA-synth_I_CS"/>
</dbReference>
<evidence type="ECO:0000313" key="10">
    <source>
        <dbReference type="EMBL" id="GAA0374897.1"/>
    </source>
</evidence>
<keyword evidence="5 7" id="KW-0648">Protein biosynthesis</keyword>
<evidence type="ECO:0000259" key="8">
    <source>
        <dbReference type="Pfam" id="PF00749"/>
    </source>
</evidence>
<evidence type="ECO:0000256" key="5">
    <source>
        <dbReference type="ARBA" id="ARBA00022917"/>
    </source>
</evidence>
<dbReference type="Proteomes" id="UP001500340">
    <property type="component" value="Unassembled WGS sequence"/>
</dbReference>
<keyword evidence="2 7" id="KW-0436">Ligase</keyword>
<keyword evidence="11" id="KW-1185">Reference proteome</keyword>
<feature type="binding site" evidence="7">
    <location>
        <position position="134"/>
    </location>
    <ligand>
        <name>Zn(2+)</name>
        <dbReference type="ChEBI" id="CHEBI:29105"/>
    </ligand>
</feature>
<dbReference type="SUPFAM" id="SSF48163">
    <property type="entry name" value="An anticodon-binding domain of class I aminoacyl-tRNA synthetases"/>
    <property type="match status" value="1"/>
</dbReference>
<feature type="domain" description="Glutamyl/glutaminyl-tRNA synthetase class Ib catalytic" evidence="8">
    <location>
        <begin position="3"/>
        <end position="321"/>
    </location>
</feature>
<dbReference type="InterPro" id="IPR033910">
    <property type="entry name" value="GluRS_core"/>
</dbReference>
<feature type="short sequence motif" description="'KMSKS' region" evidence="7">
    <location>
        <begin position="251"/>
        <end position="255"/>
    </location>
</feature>
<dbReference type="NCBIfam" id="TIGR00464">
    <property type="entry name" value="gltX_bact"/>
    <property type="match status" value="1"/>
</dbReference>
<comment type="cofactor">
    <cofactor evidence="7">
        <name>Zn(2+)</name>
        <dbReference type="ChEBI" id="CHEBI:29105"/>
    </cofactor>
    <text evidence="7">Binds 1 zinc ion per subunit.</text>
</comment>
<comment type="subcellular location">
    <subcellularLocation>
        <location evidence="7">Cytoplasm</location>
    </subcellularLocation>
</comment>
<dbReference type="PRINTS" id="PR00987">
    <property type="entry name" value="TRNASYNTHGLU"/>
</dbReference>
<dbReference type="InterPro" id="IPR020751">
    <property type="entry name" value="aa-tRNA-synth_I_codon-bd_sub2"/>
</dbReference>
<dbReference type="InterPro" id="IPR020058">
    <property type="entry name" value="Glu/Gln-tRNA-synth_Ib_cat-dom"/>
</dbReference>
<keyword evidence="4 7" id="KW-0067">ATP-binding</keyword>
<feature type="binding site" evidence="7">
    <location>
        <position position="109"/>
    </location>
    <ligand>
        <name>Zn(2+)</name>
        <dbReference type="ChEBI" id="CHEBI:29105"/>
    </ligand>
</feature>
<evidence type="ECO:0000256" key="2">
    <source>
        <dbReference type="ARBA" id="ARBA00022598"/>
    </source>
</evidence>
<evidence type="ECO:0000313" key="11">
    <source>
        <dbReference type="Proteomes" id="UP001500340"/>
    </source>
</evidence>
<dbReference type="InterPro" id="IPR004527">
    <property type="entry name" value="Glu-tRNA-ligase_bac/mito"/>
</dbReference>
<keyword evidence="6 7" id="KW-0030">Aminoacyl-tRNA synthetase</keyword>
<dbReference type="InterPro" id="IPR049940">
    <property type="entry name" value="GluQ/Sye"/>
</dbReference>
<feature type="short sequence motif" description="'HIGH' region" evidence="7">
    <location>
        <begin position="10"/>
        <end position="20"/>
    </location>
</feature>
<comment type="caution">
    <text evidence="10">The sequence shown here is derived from an EMBL/GenBank/DDBJ whole genome shotgun (WGS) entry which is preliminary data.</text>
</comment>
<keyword evidence="7" id="KW-0963">Cytoplasm</keyword>
<dbReference type="HAMAP" id="MF_00022">
    <property type="entry name" value="Glu_tRNA_synth_type1"/>
    <property type="match status" value="1"/>
</dbReference>
<dbReference type="GO" id="GO:0016874">
    <property type="term" value="F:ligase activity"/>
    <property type="evidence" value="ECO:0007669"/>
    <property type="project" value="UniProtKB-KW"/>
</dbReference>
<comment type="subunit">
    <text evidence="7">Monomer.</text>
</comment>
<feature type="binding site" evidence="7">
    <location>
        <position position="136"/>
    </location>
    <ligand>
        <name>Zn(2+)</name>
        <dbReference type="ChEBI" id="CHEBI:29105"/>
    </ligand>
</feature>
<comment type="catalytic activity">
    <reaction evidence="7">
        <text>tRNA(Glu) + L-glutamate + ATP = L-glutamyl-tRNA(Glu) + AMP + diphosphate</text>
        <dbReference type="Rhea" id="RHEA:23540"/>
        <dbReference type="Rhea" id="RHEA-COMP:9663"/>
        <dbReference type="Rhea" id="RHEA-COMP:9680"/>
        <dbReference type="ChEBI" id="CHEBI:29985"/>
        <dbReference type="ChEBI" id="CHEBI:30616"/>
        <dbReference type="ChEBI" id="CHEBI:33019"/>
        <dbReference type="ChEBI" id="CHEBI:78442"/>
        <dbReference type="ChEBI" id="CHEBI:78520"/>
        <dbReference type="ChEBI" id="CHEBI:456215"/>
        <dbReference type="EC" id="6.1.1.17"/>
    </reaction>
</comment>
<keyword evidence="3 7" id="KW-0547">Nucleotide-binding</keyword>
<accession>A0ABP3HNV0</accession>
<evidence type="ECO:0000256" key="7">
    <source>
        <dbReference type="HAMAP-Rule" id="MF_00022"/>
    </source>
</evidence>
<dbReference type="Pfam" id="PF19269">
    <property type="entry name" value="Anticodon_2"/>
    <property type="match status" value="1"/>
</dbReference>
<protein>
    <recommendedName>
        <fullName evidence="7">Glutamate--tRNA ligase</fullName>
        <ecNumber evidence="7">6.1.1.17</ecNumber>
    </recommendedName>
    <alternativeName>
        <fullName evidence="7">Glutamyl-tRNA synthetase</fullName>
        <shortName evidence="7">GluRS</shortName>
    </alternativeName>
</protein>
<proteinExistence type="inferred from homology"/>
<dbReference type="Gene3D" id="3.40.50.620">
    <property type="entry name" value="HUPs"/>
    <property type="match status" value="1"/>
</dbReference>
<dbReference type="Pfam" id="PF00749">
    <property type="entry name" value="tRNA-synt_1c"/>
    <property type="match status" value="1"/>
</dbReference>
<name>A0ABP3HNV0_9BACL</name>
<gene>
    <name evidence="7 10" type="primary">gltX</name>
    <name evidence="10" type="ORF">GCM10008933_02490</name>
</gene>
<evidence type="ECO:0000256" key="1">
    <source>
        <dbReference type="ARBA" id="ARBA00007894"/>
    </source>
</evidence>
<evidence type="ECO:0000256" key="3">
    <source>
        <dbReference type="ARBA" id="ARBA00022741"/>
    </source>
</evidence>
<dbReference type="RefSeq" id="WP_343856496.1">
    <property type="nucleotide sequence ID" value="NZ_BAAACX010000003.1"/>
</dbReference>
<dbReference type="SUPFAM" id="SSF52374">
    <property type="entry name" value="Nucleotidylyl transferase"/>
    <property type="match status" value="1"/>
</dbReference>
<keyword evidence="7" id="KW-0479">Metal-binding</keyword>
<comment type="function">
    <text evidence="7">Catalyzes the attachment of glutamate to tRNA(Glu) in a two-step reaction: glutamate is first activated by ATP to form Glu-AMP and then transferred to the acceptor end of tRNA(Glu).</text>
</comment>
<comment type="similarity">
    <text evidence="1 7">Belongs to the class-I aminoacyl-tRNA synthetase family. Glutamate--tRNA ligase type 1 subfamily.</text>
</comment>
<dbReference type="InterPro" id="IPR014729">
    <property type="entry name" value="Rossmann-like_a/b/a_fold"/>
</dbReference>
<feature type="binding site" evidence="7">
    <location>
        <position position="254"/>
    </location>
    <ligand>
        <name>ATP</name>
        <dbReference type="ChEBI" id="CHEBI:30616"/>
    </ligand>
</feature>
<organism evidence="10 11">
    <name type="scientific">Paenibacillus motobuensis</name>
    <dbReference type="NCBI Taxonomy" id="295324"/>
    <lineage>
        <taxon>Bacteria</taxon>
        <taxon>Bacillati</taxon>
        <taxon>Bacillota</taxon>
        <taxon>Bacilli</taxon>
        <taxon>Bacillales</taxon>
        <taxon>Paenibacillaceae</taxon>
        <taxon>Paenibacillus</taxon>
    </lineage>
</organism>
<dbReference type="EC" id="6.1.1.17" evidence="7"/>
<dbReference type="PROSITE" id="PS00178">
    <property type="entry name" value="AA_TRNA_LIGASE_I"/>
    <property type="match status" value="1"/>
</dbReference>